<dbReference type="SUPFAM" id="SSF53254">
    <property type="entry name" value="Phosphoglycerate mutase-like"/>
    <property type="match status" value="1"/>
</dbReference>
<dbReference type="SMART" id="SM00855">
    <property type="entry name" value="PGAM"/>
    <property type="match status" value="1"/>
</dbReference>
<dbReference type="PANTHER" id="PTHR48100">
    <property type="entry name" value="BROAD-SPECIFICITY PHOSPHATASE YOR283W-RELATED"/>
    <property type="match status" value="1"/>
</dbReference>
<organism evidence="1 2">
    <name type="scientific">Myceligenerans indicum</name>
    <dbReference type="NCBI Taxonomy" id="2593663"/>
    <lineage>
        <taxon>Bacteria</taxon>
        <taxon>Bacillati</taxon>
        <taxon>Actinomycetota</taxon>
        <taxon>Actinomycetes</taxon>
        <taxon>Micrococcales</taxon>
        <taxon>Promicromonosporaceae</taxon>
        <taxon>Myceligenerans</taxon>
    </lineage>
</organism>
<dbReference type="EMBL" id="JABBYC010000071">
    <property type="protein sequence ID" value="MBL0888668.1"/>
    <property type="molecule type" value="Genomic_DNA"/>
</dbReference>
<accession>A0ABS1LR84</accession>
<name>A0ABS1LR84_9MICO</name>
<protein>
    <submittedName>
        <fullName evidence="1">Histidine phosphatase family protein</fullName>
    </submittedName>
</protein>
<dbReference type="Proteomes" id="UP000675409">
    <property type="component" value="Unassembled WGS sequence"/>
</dbReference>
<dbReference type="RefSeq" id="WP_201851026.1">
    <property type="nucleotide sequence ID" value="NZ_JABBYC010000071.1"/>
</dbReference>
<comment type="caution">
    <text evidence="1">The sequence shown here is derived from an EMBL/GenBank/DDBJ whole genome shotgun (WGS) entry which is preliminary data.</text>
</comment>
<reference evidence="1 2" key="1">
    <citation type="journal article" date="2021" name="Arch. Microbiol.">
        <title>Myceligenerans indicum sp. nov., an actinobacterium isolated from mangrove sediment of Sundarbans, India.</title>
        <authorList>
            <person name="Asha K."/>
            <person name="Bhadury P."/>
        </authorList>
    </citation>
    <scope>NUCLEOTIDE SEQUENCE [LARGE SCALE GENOMIC DNA]</scope>
    <source>
        <strain evidence="1 2">I2</strain>
    </source>
</reference>
<evidence type="ECO:0000313" key="2">
    <source>
        <dbReference type="Proteomes" id="UP000675409"/>
    </source>
</evidence>
<dbReference type="InterPro" id="IPR013078">
    <property type="entry name" value="His_Pase_superF_clade-1"/>
</dbReference>
<keyword evidence="2" id="KW-1185">Reference proteome</keyword>
<proteinExistence type="predicted"/>
<gene>
    <name evidence="1" type="ORF">HGK34_20705</name>
</gene>
<sequence length="228" mass="24863">MTAGSIVLLRHGRTAYNHSKRLQGQIDIPLDDVGRWQAEQGANALASSHRATKVVSSDLQRAFDTATAYAKLVGADVEADERLRERSFGEWEGLTDEAIAERWPAEHAQWRAGAEPVRAGAESRRNVAERMVAGVLEHAGRLDADDTLVVVSHGAAITLALTLLLDQDPVEWRGITGLHNVHWSHLRAADPQGHPAWRLVAHNVGAGYPLDHWLAGPDWNLEPGVAGE</sequence>
<evidence type="ECO:0000313" key="1">
    <source>
        <dbReference type="EMBL" id="MBL0888668.1"/>
    </source>
</evidence>
<dbReference type="InterPro" id="IPR050275">
    <property type="entry name" value="PGM_Phosphatase"/>
</dbReference>
<dbReference type="Pfam" id="PF00300">
    <property type="entry name" value="His_Phos_1"/>
    <property type="match status" value="1"/>
</dbReference>
<dbReference type="InterPro" id="IPR029033">
    <property type="entry name" value="His_PPase_superfam"/>
</dbReference>
<dbReference type="Gene3D" id="3.40.50.1240">
    <property type="entry name" value="Phosphoglycerate mutase-like"/>
    <property type="match status" value="1"/>
</dbReference>
<dbReference type="CDD" id="cd07067">
    <property type="entry name" value="HP_PGM_like"/>
    <property type="match status" value="1"/>
</dbReference>
<dbReference type="PANTHER" id="PTHR48100:SF62">
    <property type="entry name" value="GLUCOSYL-3-PHOSPHOGLYCERATE PHOSPHATASE"/>
    <property type="match status" value="1"/>
</dbReference>